<evidence type="ECO:0000256" key="8">
    <source>
        <dbReference type="ARBA" id="ARBA00023125"/>
    </source>
</evidence>
<evidence type="ECO:0000256" key="1">
    <source>
        <dbReference type="ARBA" id="ARBA00007484"/>
    </source>
</evidence>
<gene>
    <name evidence="12" type="primary">lexA</name>
    <name evidence="16" type="ORF">FC24_GL001123</name>
</gene>
<evidence type="ECO:0000256" key="6">
    <source>
        <dbReference type="ARBA" id="ARBA00022813"/>
    </source>
</evidence>
<dbReference type="GO" id="GO:0009432">
    <property type="term" value="P:SOS response"/>
    <property type="evidence" value="ECO:0007669"/>
    <property type="project" value="UniProtKB-UniRule"/>
</dbReference>
<dbReference type="InterPro" id="IPR006197">
    <property type="entry name" value="Peptidase_S24_LexA"/>
</dbReference>
<dbReference type="InterPro" id="IPR039418">
    <property type="entry name" value="LexA-like"/>
</dbReference>
<dbReference type="AlphaFoldDB" id="A0A0R2DHH8"/>
<evidence type="ECO:0000256" key="3">
    <source>
        <dbReference type="ARBA" id="ARBA00022705"/>
    </source>
</evidence>
<sequence length="212" mass="23319">MTEVSTMIKAHESKQLEVLRFIHERVAEKGYPPTVREIGAAVSLSSTSTVHGHLARLEKKGYLQKDPTKPRAIELTRAGLNALGIKPAKIPVLGTVTAGEPILAVEEATDFFPIPPDLDDSEHNLFMLTIRGESMIKAGILNGDQVIVRKQAAADNGDIVIAMTAENEATCKRFFKESDHIRLQPENDTFSPIILHQVTILGKVVGLYRNFI</sequence>
<dbReference type="Gene3D" id="2.10.109.10">
    <property type="entry name" value="Umud Fragment, subunit A"/>
    <property type="match status" value="1"/>
</dbReference>
<protein>
    <recommendedName>
        <fullName evidence="12">LexA repressor</fullName>
        <ecNumber evidence="12">3.4.21.88</ecNumber>
    </recommendedName>
</protein>
<evidence type="ECO:0000256" key="2">
    <source>
        <dbReference type="ARBA" id="ARBA00022491"/>
    </source>
</evidence>
<dbReference type="SUPFAM" id="SSF46785">
    <property type="entry name" value="Winged helix' DNA-binding domain"/>
    <property type="match status" value="1"/>
</dbReference>
<keyword evidence="17" id="KW-1185">Reference proteome</keyword>
<evidence type="ECO:0000256" key="13">
    <source>
        <dbReference type="RuleBase" id="RU003991"/>
    </source>
</evidence>
<reference evidence="16 17" key="1">
    <citation type="journal article" date="2015" name="Genome Announc.">
        <title>Expanding the biotechnology potential of lactobacilli through comparative genomics of 213 strains and associated genera.</title>
        <authorList>
            <person name="Sun Z."/>
            <person name="Harris H.M."/>
            <person name="McCann A."/>
            <person name="Guo C."/>
            <person name="Argimon S."/>
            <person name="Zhang W."/>
            <person name="Yang X."/>
            <person name="Jeffery I.B."/>
            <person name="Cooney J.C."/>
            <person name="Kagawa T.F."/>
            <person name="Liu W."/>
            <person name="Song Y."/>
            <person name="Salvetti E."/>
            <person name="Wrobel A."/>
            <person name="Rasinkangas P."/>
            <person name="Parkhill J."/>
            <person name="Rea M.C."/>
            <person name="O'Sullivan O."/>
            <person name="Ritari J."/>
            <person name="Douillard F.P."/>
            <person name="Paul Ross R."/>
            <person name="Yang R."/>
            <person name="Briner A.E."/>
            <person name="Felis G.E."/>
            <person name="de Vos W.M."/>
            <person name="Barrangou R."/>
            <person name="Klaenhammer T.R."/>
            <person name="Caufield P.W."/>
            <person name="Cui Y."/>
            <person name="Zhang H."/>
            <person name="O'Toole P.W."/>
        </authorList>
    </citation>
    <scope>NUCLEOTIDE SEQUENCE [LARGE SCALE GENOMIC DNA]</scope>
    <source>
        <strain evidence="16 17">DSM 20253</strain>
    </source>
</reference>
<dbReference type="InterPro" id="IPR036388">
    <property type="entry name" value="WH-like_DNA-bd_sf"/>
</dbReference>
<dbReference type="PATRIC" id="fig|1423796.3.peg.1147"/>
<organism evidence="16 17">
    <name type="scientific">Loigolactobacillus rennini DSM 20253</name>
    <dbReference type="NCBI Taxonomy" id="1423796"/>
    <lineage>
        <taxon>Bacteria</taxon>
        <taxon>Bacillati</taxon>
        <taxon>Bacillota</taxon>
        <taxon>Bacilli</taxon>
        <taxon>Lactobacillales</taxon>
        <taxon>Lactobacillaceae</taxon>
        <taxon>Loigolactobacillus</taxon>
    </lineage>
</organism>
<feature type="domain" description="Peptidase S24/S26A/S26B/S26C" evidence="14">
    <location>
        <begin position="91"/>
        <end position="205"/>
    </location>
</feature>
<evidence type="ECO:0000256" key="10">
    <source>
        <dbReference type="ARBA" id="ARBA00023204"/>
    </source>
</evidence>
<dbReference type="InterPro" id="IPR050077">
    <property type="entry name" value="LexA_repressor"/>
</dbReference>
<evidence type="ECO:0000313" key="16">
    <source>
        <dbReference type="EMBL" id="KRN00135.1"/>
    </source>
</evidence>
<dbReference type="GO" id="GO:0006508">
    <property type="term" value="P:proteolysis"/>
    <property type="evidence" value="ECO:0007669"/>
    <property type="project" value="InterPro"/>
</dbReference>
<dbReference type="Proteomes" id="UP000051638">
    <property type="component" value="Unassembled WGS sequence"/>
</dbReference>
<keyword evidence="11 12" id="KW-0742">SOS response</keyword>
<dbReference type="GO" id="GO:0003677">
    <property type="term" value="F:DNA binding"/>
    <property type="evidence" value="ECO:0007669"/>
    <property type="project" value="UniProtKB-UniRule"/>
</dbReference>
<feature type="DNA-binding region" description="H-T-H motif" evidence="12">
    <location>
        <begin position="35"/>
        <end position="55"/>
    </location>
</feature>
<keyword evidence="8 12" id="KW-0238">DNA-binding</keyword>
<keyword evidence="9 12" id="KW-0804">Transcription</keyword>
<evidence type="ECO:0000256" key="11">
    <source>
        <dbReference type="ARBA" id="ARBA00023236"/>
    </source>
</evidence>
<feature type="active site" description="For autocatalytic cleavage activity" evidence="12">
    <location>
        <position position="172"/>
    </location>
</feature>
<comment type="caution">
    <text evidence="16">The sequence shown here is derived from an EMBL/GenBank/DDBJ whole genome shotgun (WGS) entry which is preliminary data.</text>
</comment>
<comment type="subunit">
    <text evidence="12">Homodimer.</text>
</comment>
<keyword evidence="7 12" id="KW-0805">Transcription regulation</keyword>
<feature type="site" description="Cleavage; by autolysis" evidence="12">
    <location>
        <begin position="98"/>
        <end position="99"/>
    </location>
</feature>
<comment type="similarity">
    <text evidence="1 12 13">Belongs to the peptidase S24 family.</text>
</comment>
<feature type="domain" description="LexA repressor DNA-binding" evidence="15">
    <location>
        <begin position="14"/>
        <end position="72"/>
    </location>
</feature>
<dbReference type="Pfam" id="PF01726">
    <property type="entry name" value="LexA_DNA_bind"/>
    <property type="match status" value="1"/>
</dbReference>
<evidence type="ECO:0000259" key="14">
    <source>
        <dbReference type="Pfam" id="PF00717"/>
    </source>
</evidence>
<dbReference type="Pfam" id="PF00717">
    <property type="entry name" value="Peptidase_S24"/>
    <property type="match status" value="1"/>
</dbReference>
<keyword evidence="3 12" id="KW-0235">DNA replication</keyword>
<evidence type="ECO:0000256" key="7">
    <source>
        <dbReference type="ARBA" id="ARBA00023015"/>
    </source>
</evidence>
<keyword evidence="2 12" id="KW-0678">Repressor</keyword>
<dbReference type="FunFam" id="2.10.109.10:FF:000001">
    <property type="entry name" value="LexA repressor"/>
    <property type="match status" value="1"/>
</dbReference>
<dbReference type="STRING" id="1423796.FC24_GL001123"/>
<keyword evidence="10 12" id="KW-0234">DNA repair</keyword>
<evidence type="ECO:0000256" key="9">
    <source>
        <dbReference type="ARBA" id="ARBA00023163"/>
    </source>
</evidence>
<dbReference type="EC" id="3.4.21.88" evidence="12"/>
<dbReference type="InterPro" id="IPR006199">
    <property type="entry name" value="LexA_DNA-bd_dom"/>
</dbReference>
<dbReference type="Gene3D" id="1.10.10.10">
    <property type="entry name" value="Winged helix-like DNA-binding domain superfamily/Winged helix DNA-binding domain"/>
    <property type="match status" value="1"/>
</dbReference>
<dbReference type="GO" id="GO:0006260">
    <property type="term" value="P:DNA replication"/>
    <property type="evidence" value="ECO:0007669"/>
    <property type="project" value="UniProtKB-UniRule"/>
</dbReference>
<comment type="function">
    <text evidence="12">Represses a number of genes involved in the response to DNA damage (SOS response), including recA and lexA. In the presence of single-stranded DNA, RecA interacts with LexA causing an autocatalytic cleavage which disrupts the DNA-binding part of LexA, leading to derepression of the SOS regulon and eventually DNA repair.</text>
</comment>
<feature type="active site" description="For autocatalytic cleavage activity" evidence="12">
    <location>
        <position position="134"/>
    </location>
</feature>
<dbReference type="GO" id="GO:0045892">
    <property type="term" value="P:negative regulation of DNA-templated transcription"/>
    <property type="evidence" value="ECO:0007669"/>
    <property type="project" value="UniProtKB-UniRule"/>
</dbReference>
<evidence type="ECO:0000256" key="4">
    <source>
        <dbReference type="ARBA" id="ARBA00022763"/>
    </source>
</evidence>
<accession>A0A0R2DHH8</accession>
<keyword evidence="6 12" id="KW-0068">Autocatalytic cleavage</keyword>
<dbReference type="InterPro" id="IPR006200">
    <property type="entry name" value="LexA"/>
</dbReference>
<dbReference type="GO" id="GO:0004252">
    <property type="term" value="F:serine-type endopeptidase activity"/>
    <property type="evidence" value="ECO:0007669"/>
    <property type="project" value="UniProtKB-UniRule"/>
</dbReference>
<dbReference type="PANTHER" id="PTHR33516">
    <property type="entry name" value="LEXA REPRESSOR"/>
    <property type="match status" value="1"/>
</dbReference>
<evidence type="ECO:0000256" key="5">
    <source>
        <dbReference type="ARBA" id="ARBA00022801"/>
    </source>
</evidence>
<dbReference type="InterPro" id="IPR015927">
    <property type="entry name" value="Peptidase_S24_S26A/B/C"/>
</dbReference>
<dbReference type="SUPFAM" id="SSF51306">
    <property type="entry name" value="LexA/Signal peptidase"/>
    <property type="match status" value="1"/>
</dbReference>
<dbReference type="InterPro" id="IPR036286">
    <property type="entry name" value="LexA/Signal_pep-like_sf"/>
</dbReference>
<comment type="catalytic activity">
    <reaction evidence="12">
        <text>Hydrolysis of Ala-|-Gly bond in repressor LexA.</text>
        <dbReference type="EC" id="3.4.21.88"/>
    </reaction>
</comment>
<evidence type="ECO:0000259" key="15">
    <source>
        <dbReference type="Pfam" id="PF01726"/>
    </source>
</evidence>
<keyword evidence="4 12" id="KW-0227">DNA damage</keyword>
<proteinExistence type="inferred from homology"/>
<dbReference type="NCBIfam" id="TIGR00498">
    <property type="entry name" value="lexA"/>
    <property type="match status" value="1"/>
</dbReference>
<dbReference type="EMBL" id="AYYI01000003">
    <property type="protein sequence ID" value="KRN00135.1"/>
    <property type="molecule type" value="Genomic_DNA"/>
</dbReference>
<dbReference type="CDD" id="cd06529">
    <property type="entry name" value="S24_LexA-like"/>
    <property type="match status" value="1"/>
</dbReference>
<dbReference type="InterPro" id="IPR036390">
    <property type="entry name" value="WH_DNA-bd_sf"/>
</dbReference>
<dbReference type="PANTHER" id="PTHR33516:SF2">
    <property type="entry name" value="LEXA REPRESSOR-RELATED"/>
    <property type="match status" value="1"/>
</dbReference>
<dbReference type="GO" id="GO:0006281">
    <property type="term" value="P:DNA repair"/>
    <property type="evidence" value="ECO:0007669"/>
    <property type="project" value="UniProtKB-UniRule"/>
</dbReference>
<evidence type="ECO:0000256" key="12">
    <source>
        <dbReference type="HAMAP-Rule" id="MF_00015"/>
    </source>
</evidence>
<evidence type="ECO:0000313" key="17">
    <source>
        <dbReference type="Proteomes" id="UP000051638"/>
    </source>
</evidence>
<keyword evidence="5 12" id="KW-0378">Hydrolase</keyword>
<dbReference type="HAMAP" id="MF_00015">
    <property type="entry name" value="LexA"/>
    <property type="match status" value="1"/>
</dbReference>
<dbReference type="PRINTS" id="PR00726">
    <property type="entry name" value="LEXASERPTASE"/>
</dbReference>
<name>A0A0R2DHH8_9LACO</name>